<dbReference type="RefSeq" id="WP_102828207.1">
    <property type="nucleotide sequence ID" value="NZ_CP065721.1"/>
</dbReference>
<sequence length="98" mass="10264">MRSLHLIFAIACCAAGPALALDTTIASVAKTTFVASQLTSTPFDNKLVAAARDDAASFVGSAGQLRSARLQAALRWLREQHPGLTASDLQLAEAILVQ</sequence>
<dbReference type="NCBIfam" id="TIGR02448">
    <property type="entry name" value="conserverd hypothetical protein"/>
    <property type="match status" value="1"/>
</dbReference>
<organism evidence="1 2">
    <name type="scientific">Stutzerimonas degradans</name>
    <dbReference type="NCBI Taxonomy" id="2968968"/>
    <lineage>
        <taxon>Bacteria</taxon>
        <taxon>Pseudomonadati</taxon>
        <taxon>Pseudomonadota</taxon>
        <taxon>Gammaproteobacteria</taxon>
        <taxon>Pseudomonadales</taxon>
        <taxon>Pseudomonadaceae</taxon>
        <taxon>Stutzerimonas</taxon>
    </lineage>
</organism>
<dbReference type="InterPro" id="IPR012661">
    <property type="entry name" value="CHP02448"/>
</dbReference>
<dbReference type="Pfam" id="PF09498">
    <property type="entry name" value="DUF2388"/>
    <property type="match status" value="1"/>
</dbReference>
<accession>A0A4P9E1C8</accession>
<comment type="caution">
    <text evidence="1">The sequence shown here is derived from an EMBL/GenBank/DDBJ whole genome shotgun (WGS) entry which is preliminary data.</text>
</comment>
<protein>
    <submittedName>
        <fullName evidence="1">Holliday junction resolvase</fullName>
    </submittedName>
</protein>
<reference evidence="1 2" key="1">
    <citation type="submission" date="2018-01" db="EMBL/GenBank/DDBJ databases">
        <title>Denitrification phenotypes of diverse strains of Pseudomonas stutzeri.</title>
        <authorList>
            <person name="Milligan D.A."/>
            <person name="Bergaust L."/>
            <person name="Bakken L.R."/>
            <person name="Frostegard A."/>
        </authorList>
    </citation>
    <scope>NUCLEOTIDE SEQUENCE [LARGE SCALE GENOMIC DNA]</scope>
    <source>
        <strain evidence="1 2">DSM 50238</strain>
    </source>
</reference>
<evidence type="ECO:0000313" key="2">
    <source>
        <dbReference type="Proteomes" id="UP000235881"/>
    </source>
</evidence>
<evidence type="ECO:0000313" key="1">
    <source>
        <dbReference type="EMBL" id="PNF77623.1"/>
    </source>
</evidence>
<name>A0A4P9E1C8_9GAMM</name>
<dbReference type="AlphaFoldDB" id="A0A4P9E1C8"/>
<dbReference type="EMBL" id="POUK01000002">
    <property type="protein sequence ID" value="PNF77623.1"/>
    <property type="molecule type" value="Genomic_DNA"/>
</dbReference>
<gene>
    <name evidence="1" type="ORF">CXK95_08030</name>
</gene>
<proteinExistence type="predicted"/>
<keyword evidence="2" id="KW-1185">Reference proteome</keyword>
<dbReference type="Proteomes" id="UP000235881">
    <property type="component" value="Unassembled WGS sequence"/>
</dbReference>